<reference evidence="1 2" key="1">
    <citation type="journal article" date="2014" name="Genome Announc.">
        <title>Comparative Genome Analysis of Two Isolates of the Fish Pathogen Piscirickettsia salmonis from Different Hosts Reveals Major Differences in Virulence-Associated Secretion Systems.</title>
        <authorList>
            <person name="Bohle H."/>
            <person name="Henriquez P."/>
            <person name="Grothusen H."/>
            <person name="Navas E."/>
            <person name="Sandoval A."/>
            <person name="Bustamante F."/>
            <person name="Bustos P."/>
            <person name="Mancilla M."/>
        </authorList>
    </citation>
    <scope>NUCLEOTIDE SEQUENCE [LARGE SCALE GENOMIC DNA]</scope>
    <source>
        <strain evidence="2">B1-32597</strain>
    </source>
</reference>
<evidence type="ECO:0000313" key="1">
    <source>
        <dbReference type="EMBL" id="ALB23204.1"/>
    </source>
</evidence>
<dbReference type="EMBL" id="CP012508">
    <property type="protein sequence ID" value="ALB23204.1"/>
    <property type="molecule type" value="Genomic_DNA"/>
</dbReference>
<dbReference type="OrthoDB" id="5614764at2"/>
<sequence>MVAHVQEEQFTLLKIKEMLIKLNLEFMGFHISKDLRSKFLTEFDNDESKLFDLDCWSEFETNNEDSFYGMYQFWCKK</sequence>
<proteinExistence type="predicted"/>
<protein>
    <submittedName>
        <fullName evidence="1">Methyltransferase domain protein</fullName>
    </submittedName>
</protein>
<dbReference type="Proteomes" id="UP000029558">
    <property type="component" value="Chromosome"/>
</dbReference>
<dbReference type="GO" id="GO:0008168">
    <property type="term" value="F:methyltransferase activity"/>
    <property type="evidence" value="ECO:0007669"/>
    <property type="project" value="UniProtKB-KW"/>
</dbReference>
<organism evidence="1 2">
    <name type="scientific">Piscirickettsia salmonis</name>
    <dbReference type="NCBI Taxonomy" id="1238"/>
    <lineage>
        <taxon>Bacteria</taxon>
        <taxon>Pseudomonadati</taxon>
        <taxon>Pseudomonadota</taxon>
        <taxon>Gammaproteobacteria</taxon>
        <taxon>Thiotrichales</taxon>
        <taxon>Piscirickettsiaceae</taxon>
        <taxon>Piscirickettsia</taxon>
    </lineage>
</organism>
<keyword evidence="1" id="KW-0489">Methyltransferase</keyword>
<dbReference type="AlphaFoldDB" id="A0A1L6TD06"/>
<gene>
    <name evidence="1" type="ORF">KU39_2024</name>
</gene>
<dbReference type="GO" id="GO:0032259">
    <property type="term" value="P:methylation"/>
    <property type="evidence" value="ECO:0007669"/>
    <property type="project" value="UniProtKB-KW"/>
</dbReference>
<keyword evidence="1" id="KW-0808">Transferase</keyword>
<name>A0A1L6TD06_PISSA</name>
<evidence type="ECO:0000313" key="2">
    <source>
        <dbReference type="Proteomes" id="UP000029558"/>
    </source>
</evidence>
<dbReference type="RefSeq" id="WP_036774233.1">
    <property type="nucleotide sequence ID" value="NZ_CP012508.1"/>
</dbReference>
<accession>A0A1L6TD06</accession>